<proteinExistence type="predicted"/>
<gene>
    <name evidence="2" type="ORF">Tco025E_07277</name>
</gene>
<feature type="region of interest" description="Disordered" evidence="1">
    <location>
        <begin position="702"/>
        <end position="723"/>
    </location>
</feature>
<sequence>MEAQKSGGKRAFPPASLFSLAPGVEEGDGAAALGKKRKRKAFDALVYWCATHQQAATQPFSLIEATNTLTAASVHTPSSLECDEAVLQWLQKCSGSLTCGQSLLVCSFVCEVLLCRLDAAAAEAAGGRRREEAEAGTDLLLQRQVNAFTNRIAALLQRANGSDKLESQPLSILASCAYGAHRLSCVESPFLGEAEKALLKIPPAVMFAILHQLRGDELRKLFQLEEQVAVNVCLTLLFIVDEERRQAFLPGGDTVIVNAILRRLLRHTALLLRKLDVTSEETLLSLANDVHSASHLPRPCGARAEVANSPSMQESAAIMQNIAFSSPTSRLEMLSYLLRIRRNPARYTRSELQLLPVLLQTVSNIRLAEARMLEAKIIAEVPLPDNDPVLVAQLFSFTSFKEARCLACLDAVATEHLSEEAAVHIIRCAGAHLRWGTLQRLTAVALGTERCSTSSSSSSPSLTSSLVLNDALECILMTLVTRLLSSTTSVERDVVQMYLAQLVERVDWAGSTPPDSAKLALERLTLFKKLSSCGFHIRAPEAVAALAEKALDLESGSSMTGTLQCVSEALPLLPEVGRRRSLVECMIRYNGTRSTSSVIRFVALLAPLALTHGVRNGELVQLLLKLQTLDPFKLRQGYIEGLPSGEDAYTVFVIHAVNYLLASEEWRTSTDRVREAVTLWIHDYLQHVMHLSRRQKLVGEAIPDDDKGEASPPHERDTEATVAAGPSPERLEEIFSALLRAGVKLPDFFASELTARVRIIEGAEALTGETRGKAHFPPPGHFVFCCKLDIAMDAPLSLELLEYLLATCDCRVLHFVITAFLVHAKATSREPRTLLLTNLRLVSQALRLFLHRINALGEDLSTAFSPSSVSSVVANTVRFLVGFLTKQERSQRVLKSLRGTHSAGEEEEEAVAAAAAAATDNREQLLAELAEVEKLLLRSLAHLSSAHTKDIGLLLLDRLTLLAPAAADYLMLQLQNQLDEFTQVELFYLARKYPPAQDVVMKELQKYDIALSVDLNDFLRVTRNLPMPVNRMVIEAHLPKLTFQWCTRLLSALALRHESVPLDLLVSMLARLEAEVENATVMDRNVALVVLQKYLNYEDAATEANAPPHRRRLVERCCDHLLVLEGIDSLDSLSSFLATFPDALVDVVGTAIAGRVVSAVLPELLADVDALLTLCRLLQKYKLLNDAVRLEITDGFFGKLLRAEGNAATSSPAAASYPLGNVLALALLLAESASQRAPLREKDGPGTDGVDHDHQAAARALQAVRVRYVSLADRLVIVSALVEQKDAVGLGQTQSRLAEEIAAELVAACDKMTSSEFSRLLQCISRLKYWHLVKQDRTHFGRVFQQTCRDADAHSRCVAFKALSSDVELFCHYEPLMMPLLCESVEVMSQEDMEMVLSAVLPLQLTEALESLLDAIGTRVLSMVDQCRRSTLIRVLQCHAAFGLQDDALVLRLLAVLEEQCTRETRLDTSQALTLLQATVDLDVPISSKLAVTCFGWLEHHVDGMTMTQLGHAARLAVEVEMGYTASVHAVAMRALEQREALRTNVAFRASVELLCDEFSVEIPWHMKPTVLRRRYQEERLKEYVNKRRAVVSDGLN</sequence>
<dbReference type="OrthoDB" id="278628at2759"/>
<feature type="compositionally biased region" description="Basic and acidic residues" evidence="1">
    <location>
        <begin position="704"/>
        <end position="719"/>
    </location>
</feature>
<dbReference type="CDD" id="cd23515">
    <property type="entry name" value="MPSS2"/>
    <property type="match status" value="1"/>
</dbReference>
<name>A0A3R7NKM2_9TRYP</name>
<evidence type="ECO:0000313" key="3">
    <source>
        <dbReference type="Proteomes" id="UP000284403"/>
    </source>
</evidence>
<reference evidence="2 3" key="1">
    <citation type="journal article" date="2018" name="BMC Genomics">
        <title>Genomic comparison of Trypanosoma conorhini and Trypanosoma rangeli to Trypanosoma cruzi strains of high and low virulence.</title>
        <authorList>
            <person name="Bradwell K.R."/>
            <person name="Koparde V.N."/>
            <person name="Matveyev A.V."/>
            <person name="Serrano M.G."/>
            <person name="Alves J.M."/>
            <person name="Parikh H."/>
            <person name="Huang B."/>
            <person name="Lee V."/>
            <person name="Espinosa-Alvarez O."/>
            <person name="Ortiz P.A."/>
            <person name="Costa-Martins A.G."/>
            <person name="Teixeira M.M."/>
            <person name="Buck G.A."/>
        </authorList>
    </citation>
    <scope>NUCLEOTIDE SEQUENCE [LARGE SCALE GENOMIC DNA]</scope>
    <source>
        <strain evidence="2 3">025E</strain>
    </source>
</reference>
<keyword evidence="3" id="KW-1185">Reference proteome</keyword>
<protein>
    <submittedName>
        <fullName evidence="2">Uncharacterized protein</fullName>
    </submittedName>
</protein>
<comment type="caution">
    <text evidence="2">The sequence shown here is derived from an EMBL/GenBank/DDBJ whole genome shotgun (WGS) entry which is preliminary data.</text>
</comment>
<evidence type="ECO:0000313" key="2">
    <source>
        <dbReference type="EMBL" id="RNF07892.1"/>
    </source>
</evidence>
<accession>A0A3R7NKM2</accession>
<evidence type="ECO:0000256" key="1">
    <source>
        <dbReference type="SAM" id="MobiDB-lite"/>
    </source>
</evidence>
<dbReference type="Proteomes" id="UP000284403">
    <property type="component" value="Unassembled WGS sequence"/>
</dbReference>
<dbReference type="EMBL" id="MKKU01000552">
    <property type="protein sequence ID" value="RNF07892.1"/>
    <property type="molecule type" value="Genomic_DNA"/>
</dbReference>
<dbReference type="GeneID" id="40320888"/>
<organism evidence="2 3">
    <name type="scientific">Trypanosoma conorhini</name>
    <dbReference type="NCBI Taxonomy" id="83891"/>
    <lineage>
        <taxon>Eukaryota</taxon>
        <taxon>Discoba</taxon>
        <taxon>Euglenozoa</taxon>
        <taxon>Kinetoplastea</taxon>
        <taxon>Metakinetoplastina</taxon>
        <taxon>Trypanosomatida</taxon>
        <taxon>Trypanosomatidae</taxon>
        <taxon>Trypanosoma</taxon>
    </lineage>
</organism>
<dbReference type="RefSeq" id="XP_029225743.1">
    <property type="nucleotide sequence ID" value="XM_029374143.1"/>
</dbReference>